<dbReference type="PANTHER" id="PTHR42659">
    <property type="entry name" value="XANTHINE DEHYDROGENASE SUBUNIT C-RELATED"/>
    <property type="match status" value="1"/>
</dbReference>
<evidence type="ECO:0000259" key="3">
    <source>
        <dbReference type="PROSITE" id="PS51387"/>
    </source>
</evidence>
<dbReference type="PANTHER" id="PTHR42659:SF9">
    <property type="entry name" value="XANTHINE DEHYDROGENASE FAD-BINDING SUBUNIT XDHB-RELATED"/>
    <property type="match status" value="1"/>
</dbReference>
<comment type="caution">
    <text evidence="4">The sequence shown here is derived from an EMBL/GenBank/DDBJ whole genome shotgun (WGS) entry which is preliminary data.</text>
</comment>
<sequence>MFTIDQYVIAESLEEAYELNQSRRNVILGGIMWLKMGKKRIGKAIDLSALDLHKIEEDEDCFYIGAMCTLRDLEVHPGLKKYFNGIIEKSVESIVGVQFRNGATVGGTVFSRFGFSDVLTVLLALDTYVELYKGGIVSLSDFMDMPRDNDILVKIIIKKDNRKAAYVNQRKSATDLPILACAVSNVGNTWNIVLGSRPAKAQLISLRLSESLNEEQINEIINVVEDKIVLGSNDRGSKEYRSILADVFIRRNIEEILLGGNHED</sequence>
<dbReference type="Pfam" id="PF00941">
    <property type="entry name" value="FAD_binding_5"/>
    <property type="match status" value="1"/>
</dbReference>
<evidence type="ECO:0000313" key="5">
    <source>
        <dbReference type="Proteomes" id="UP000253490"/>
    </source>
</evidence>
<protein>
    <submittedName>
        <fullName evidence="4">CO/xanthine dehydrogenase FAD-binding subunit</fullName>
    </submittedName>
</protein>
<accession>A0A366I164</accession>
<evidence type="ECO:0000256" key="2">
    <source>
        <dbReference type="ARBA" id="ARBA00023002"/>
    </source>
</evidence>
<dbReference type="Gene3D" id="3.30.390.50">
    <property type="entry name" value="CO dehydrogenase flavoprotein, C-terminal domain"/>
    <property type="match status" value="1"/>
</dbReference>
<dbReference type="OrthoDB" id="9803647at2"/>
<reference evidence="4 5" key="1">
    <citation type="submission" date="2018-06" db="EMBL/GenBank/DDBJ databases">
        <title>Genomic Encyclopedia of Type Strains, Phase IV (KMG-IV): sequencing the most valuable type-strain genomes for metagenomic binning, comparative biology and taxonomic classification.</title>
        <authorList>
            <person name="Goeker M."/>
        </authorList>
    </citation>
    <scope>NUCLEOTIDE SEQUENCE [LARGE SCALE GENOMIC DNA]</scope>
    <source>
        <strain evidence="4 5">DSM 22112</strain>
    </source>
</reference>
<evidence type="ECO:0000313" key="4">
    <source>
        <dbReference type="EMBL" id="RBP61076.1"/>
    </source>
</evidence>
<dbReference type="GO" id="GO:0016491">
    <property type="term" value="F:oxidoreductase activity"/>
    <property type="evidence" value="ECO:0007669"/>
    <property type="project" value="UniProtKB-KW"/>
</dbReference>
<dbReference type="SUPFAM" id="SSF55447">
    <property type="entry name" value="CO dehydrogenase flavoprotein C-terminal domain-like"/>
    <property type="match status" value="1"/>
</dbReference>
<dbReference type="Proteomes" id="UP000253490">
    <property type="component" value="Unassembled WGS sequence"/>
</dbReference>
<feature type="domain" description="FAD-binding PCMH-type" evidence="3">
    <location>
        <begin position="1"/>
        <end position="162"/>
    </location>
</feature>
<dbReference type="GO" id="GO:0071949">
    <property type="term" value="F:FAD binding"/>
    <property type="evidence" value="ECO:0007669"/>
    <property type="project" value="InterPro"/>
</dbReference>
<evidence type="ECO:0000256" key="1">
    <source>
        <dbReference type="ARBA" id="ARBA00022630"/>
    </source>
</evidence>
<dbReference type="InterPro" id="IPR051312">
    <property type="entry name" value="Diverse_Substr_Oxidored"/>
</dbReference>
<dbReference type="InterPro" id="IPR036318">
    <property type="entry name" value="FAD-bd_PCMH-like_sf"/>
</dbReference>
<proteinExistence type="predicted"/>
<dbReference type="InterPro" id="IPR016169">
    <property type="entry name" value="FAD-bd_PCMH_sub2"/>
</dbReference>
<dbReference type="RefSeq" id="WP_113921287.1">
    <property type="nucleotide sequence ID" value="NZ_RXYD01000001.1"/>
</dbReference>
<dbReference type="PROSITE" id="PS51387">
    <property type="entry name" value="FAD_PCMH"/>
    <property type="match status" value="1"/>
</dbReference>
<dbReference type="InterPro" id="IPR036683">
    <property type="entry name" value="CO_DH_flav_C_dom_sf"/>
</dbReference>
<dbReference type="AlphaFoldDB" id="A0A366I164"/>
<dbReference type="EMBL" id="QNRX01000015">
    <property type="protein sequence ID" value="RBP61076.1"/>
    <property type="molecule type" value="Genomic_DNA"/>
</dbReference>
<keyword evidence="2" id="KW-0560">Oxidoreductase</keyword>
<dbReference type="InterPro" id="IPR002346">
    <property type="entry name" value="Mopterin_DH_FAD-bd"/>
</dbReference>
<dbReference type="Gene3D" id="3.30.465.10">
    <property type="match status" value="1"/>
</dbReference>
<keyword evidence="1" id="KW-0285">Flavoprotein</keyword>
<gene>
    <name evidence="4" type="ORF">DES36_11575</name>
</gene>
<dbReference type="SUPFAM" id="SSF56176">
    <property type="entry name" value="FAD-binding/transporter-associated domain-like"/>
    <property type="match status" value="1"/>
</dbReference>
<organism evidence="4 5">
    <name type="scientific">Alkalibaculum bacchi</name>
    <dbReference type="NCBI Taxonomy" id="645887"/>
    <lineage>
        <taxon>Bacteria</taxon>
        <taxon>Bacillati</taxon>
        <taxon>Bacillota</taxon>
        <taxon>Clostridia</taxon>
        <taxon>Eubacteriales</taxon>
        <taxon>Eubacteriaceae</taxon>
        <taxon>Alkalibaculum</taxon>
    </lineage>
</organism>
<dbReference type="InterPro" id="IPR016166">
    <property type="entry name" value="FAD-bd_PCMH"/>
</dbReference>
<name>A0A366I164_9FIRM</name>
<keyword evidence="5" id="KW-1185">Reference proteome</keyword>